<dbReference type="CDD" id="cd05154">
    <property type="entry name" value="ACAD10_11_N-like"/>
    <property type="match status" value="1"/>
</dbReference>
<accession>A0ABP7Y3V4</accession>
<dbReference type="InterPro" id="IPR002575">
    <property type="entry name" value="Aminoglycoside_PTrfase"/>
</dbReference>
<reference evidence="3" key="1">
    <citation type="journal article" date="2019" name="Int. J. Syst. Evol. Microbiol.">
        <title>The Global Catalogue of Microorganisms (GCM) 10K type strain sequencing project: providing services to taxonomists for standard genome sequencing and annotation.</title>
        <authorList>
            <consortium name="The Broad Institute Genomics Platform"/>
            <consortium name="The Broad Institute Genome Sequencing Center for Infectious Disease"/>
            <person name="Wu L."/>
            <person name="Ma J."/>
        </authorList>
    </citation>
    <scope>NUCLEOTIDE SEQUENCE [LARGE SCALE GENOMIC DNA]</scope>
    <source>
        <strain evidence="3">JCM 16703</strain>
    </source>
</reference>
<dbReference type="InterPro" id="IPR011009">
    <property type="entry name" value="Kinase-like_dom_sf"/>
</dbReference>
<dbReference type="InterPro" id="IPR052898">
    <property type="entry name" value="ACAD10-like"/>
</dbReference>
<dbReference type="Gene3D" id="3.30.200.20">
    <property type="entry name" value="Phosphorylase Kinase, domain 1"/>
    <property type="match status" value="1"/>
</dbReference>
<dbReference type="SUPFAM" id="SSF56112">
    <property type="entry name" value="Protein kinase-like (PK-like)"/>
    <property type="match status" value="1"/>
</dbReference>
<evidence type="ECO:0000313" key="2">
    <source>
        <dbReference type="EMBL" id="GAA4129900.1"/>
    </source>
</evidence>
<name>A0ABP7Y3V4_9ACTN</name>
<dbReference type="Pfam" id="PF01636">
    <property type="entry name" value="APH"/>
    <property type="match status" value="1"/>
</dbReference>
<dbReference type="PANTHER" id="PTHR47829">
    <property type="entry name" value="HYDROLASE, PUTATIVE (AFU_ORTHOLOGUE AFUA_1G12880)-RELATED"/>
    <property type="match status" value="1"/>
</dbReference>
<sequence>MADLTAAELAAVAGVMATAGVPTTGELHAKLLTAGRSNLTYKLWDDADAAWVMRTPPRVGRTPSAHDVAREYRVTKGLATAGVPVPQAVLAHDDEELIGVPFAIAGFVEGATVQSRAQFEALGPELRAASLEALFGALAALHRVDHVAAGLERFGRPDGYAARQTKRWAGQWEIVGEAFPDAVRADAQRLAAGLADRLPTLEQRSTGVVHGDYRIDNTLLRLDAEAGTAEVAAIVDWELSTIGDPVADVAMMCVYRHPVFDLTLGGSSAWASDLMPDVDALAAGYERHGGVPLDSWEFHLALGYFKIAVIAAGIDHRHRAGASHGEGFDTAGESVGPFLAEGLALLG</sequence>
<organism evidence="2 3">
    <name type="scientific">Nocardioides fonticola</name>
    <dbReference type="NCBI Taxonomy" id="450363"/>
    <lineage>
        <taxon>Bacteria</taxon>
        <taxon>Bacillati</taxon>
        <taxon>Actinomycetota</taxon>
        <taxon>Actinomycetes</taxon>
        <taxon>Propionibacteriales</taxon>
        <taxon>Nocardioidaceae</taxon>
        <taxon>Nocardioides</taxon>
    </lineage>
</organism>
<dbReference type="RefSeq" id="WP_344735599.1">
    <property type="nucleotide sequence ID" value="NZ_BAAAZH010000036.1"/>
</dbReference>
<evidence type="ECO:0000313" key="3">
    <source>
        <dbReference type="Proteomes" id="UP001501495"/>
    </source>
</evidence>
<dbReference type="PANTHER" id="PTHR47829:SF1">
    <property type="entry name" value="HAD FAMILY PHOSPHATASE"/>
    <property type="match status" value="1"/>
</dbReference>
<keyword evidence="3" id="KW-1185">Reference proteome</keyword>
<dbReference type="EMBL" id="BAAAZH010000036">
    <property type="protein sequence ID" value="GAA4129900.1"/>
    <property type="molecule type" value="Genomic_DNA"/>
</dbReference>
<proteinExistence type="predicted"/>
<dbReference type="InterPro" id="IPR041726">
    <property type="entry name" value="ACAD10_11_N"/>
</dbReference>
<gene>
    <name evidence="2" type="ORF">GCM10022215_42980</name>
</gene>
<comment type="caution">
    <text evidence="2">The sequence shown here is derived from an EMBL/GenBank/DDBJ whole genome shotgun (WGS) entry which is preliminary data.</text>
</comment>
<protein>
    <submittedName>
        <fullName evidence="2">Phosphotransferase family protein</fullName>
    </submittedName>
</protein>
<dbReference type="Proteomes" id="UP001501495">
    <property type="component" value="Unassembled WGS sequence"/>
</dbReference>
<feature type="domain" description="Aminoglycoside phosphotransferase" evidence="1">
    <location>
        <begin position="29"/>
        <end position="262"/>
    </location>
</feature>
<dbReference type="Gene3D" id="3.90.1200.10">
    <property type="match status" value="1"/>
</dbReference>
<evidence type="ECO:0000259" key="1">
    <source>
        <dbReference type="Pfam" id="PF01636"/>
    </source>
</evidence>